<evidence type="ECO:0000256" key="6">
    <source>
        <dbReference type="SAM" id="Phobius"/>
    </source>
</evidence>
<feature type="transmembrane region" description="Helical" evidence="6">
    <location>
        <begin position="109"/>
        <end position="129"/>
    </location>
</feature>
<name>A0A5N6UYU7_ASPTM</name>
<keyword evidence="8" id="KW-1185">Reference proteome</keyword>
<protein>
    <submittedName>
        <fullName evidence="7">Amino acid permease-domain-containing protein</fullName>
    </submittedName>
</protein>
<keyword evidence="2" id="KW-0813">Transport</keyword>
<feature type="transmembrane region" description="Helical" evidence="6">
    <location>
        <begin position="414"/>
        <end position="434"/>
    </location>
</feature>
<feature type="transmembrane region" description="Helical" evidence="6">
    <location>
        <begin position="362"/>
        <end position="383"/>
    </location>
</feature>
<evidence type="ECO:0000256" key="5">
    <source>
        <dbReference type="ARBA" id="ARBA00023136"/>
    </source>
</evidence>
<feature type="transmembrane region" description="Helical" evidence="6">
    <location>
        <begin position="200"/>
        <end position="218"/>
    </location>
</feature>
<feature type="transmembrane region" description="Helical" evidence="6">
    <location>
        <begin position="230"/>
        <end position="249"/>
    </location>
</feature>
<organism evidence="7 8">
    <name type="scientific">Aspergillus tamarii</name>
    <dbReference type="NCBI Taxonomy" id="41984"/>
    <lineage>
        <taxon>Eukaryota</taxon>
        <taxon>Fungi</taxon>
        <taxon>Dikarya</taxon>
        <taxon>Ascomycota</taxon>
        <taxon>Pezizomycotina</taxon>
        <taxon>Eurotiomycetes</taxon>
        <taxon>Eurotiomycetidae</taxon>
        <taxon>Eurotiales</taxon>
        <taxon>Aspergillaceae</taxon>
        <taxon>Aspergillus</taxon>
        <taxon>Aspergillus subgen. Circumdati</taxon>
    </lineage>
</organism>
<feature type="transmembrane region" description="Helical" evidence="6">
    <location>
        <begin position="440"/>
        <end position="462"/>
    </location>
</feature>
<feature type="transmembrane region" description="Helical" evidence="6">
    <location>
        <begin position="310"/>
        <end position="332"/>
    </location>
</feature>
<keyword evidence="5 6" id="KW-0472">Membrane</keyword>
<feature type="transmembrane region" description="Helical" evidence="6">
    <location>
        <begin position="78"/>
        <end position="103"/>
    </location>
</feature>
<dbReference type="EMBL" id="ML738615">
    <property type="protein sequence ID" value="KAE8163643.1"/>
    <property type="molecule type" value="Genomic_DNA"/>
</dbReference>
<sequence length="561" mass="60974">MLQRMAAGDKLFDHRPVCHIFAGPISESLKAQTVTGSFVQDDQIPEKNSTVEHLEIVQSPRLESALGHKQELVRNFDLVSLTSLGIIIANSWASTGGTIVASLENGGPMAVLYGLILVSVFYTLISASLSELASSMPSAGGVYYWSSVLSQKHGRIVGFFTGYLNACAWLLSASSISSMMGNEIVAMHMLRSPGLKWQPWQVFIVFQLVNWICCCIVCSGNRFIPLINRIALLLSMCGLVVTVIILAVMPTKHASSSEVWTKFQNKGQWPDGISFMTGLLNAAFAVGVPDCISHLSEEVPKPEIKVPQGIMLQMLTAFTTAFIYLIALFYSIQDLDAVFASEIAVFPTAEIYKQATGSNAGAIGLIAVLFLATFPTLIGTLVTGGRMWWSLARDNATPFASYFSKVHPKLNTPVRATVAVSTMVTCLGCIYIGSTTAFQALISSYIVLSTLSYLGAILPHVLTGRKNIVPGPFYLGRFGFVVNAVAVVYILVTMVFFCFPLVLPATAHNMNYTSVIVVGLMAMTAVWWAFRGRRDYRGPQYSIDAALRLNGETNHPVEGKT</sequence>
<accession>A0A5N6UYU7</accession>
<feature type="transmembrane region" description="Helical" evidence="6">
    <location>
        <begin position="509"/>
        <end position="530"/>
    </location>
</feature>
<comment type="subcellular location">
    <subcellularLocation>
        <location evidence="1">Membrane</location>
        <topology evidence="1">Multi-pass membrane protein</topology>
    </subcellularLocation>
</comment>
<keyword evidence="3 6" id="KW-0812">Transmembrane</keyword>
<dbReference type="PIRSF" id="PIRSF006060">
    <property type="entry name" value="AA_transporter"/>
    <property type="match status" value="1"/>
</dbReference>
<dbReference type="PANTHER" id="PTHR45649:SF15">
    <property type="entry name" value="CHOLINE TRANSPORTER (EUROFUNG)"/>
    <property type="match status" value="1"/>
</dbReference>
<reference evidence="7 8" key="1">
    <citation type="submission" date="2019-04" db="EMBL/GenBank/DDBJ databases">
        <title>Friends and foes A comparative genomics study of 23 Aspergillus species from section Flavi.</title>
        <authorList>
            <consortium name="DOE Joint Genome Institute"/>
            <person name="Kjaerbolling I."/>
            <person name="Vesth T."/>
            <person name="Frisvad J.C."/>
            <person name="Nybo J.L."/>
            <person name="Theobald S."/>
            <person name="Kildgaard S."/>
            <person name="Isbrandt T."/>
            <person name="Kuo A."/>
            <person name="Sato A."/>
            <person name="Lyhne E.K."/>
            <person name="Kogle M.E."/>
            <person name="Wiebenga A."/>
            <person name="Kun R.S."/>
            <person name="Lubbers R.J."/>
            <person name="Makela M.R."/>
            <person name="Barry K."/>
            <person name="Chovatia M."/>
            <person name="Clum A."/>
            <person name="Daum C."/>
            <person name="Haridas S."/>
            <person name="He G."/>
            <person name="LaButti K."/>
            <person name="Lipzen A."/>
            <person name="Mondo S."/>
            <person name="Riley R."/>
            <person name="Salamov A."/>
            <person name="Simmons B.A."/>
            <person name="Magnuson J.K."/>
            <person name="Henrissat B."/>
            <person name="Mortensen U.H."/>
            <person name="Larsen T.O."/>
            <person name="Devries R.P."/>
            <person name="Grigoriev I.V."/>
            <person name="Machida M."/>
            <person name="Baker S.E."/>
            <person name="Andersen M.R."/>
        </authorList>
    </citation>
    <scope>NUCLEOTIDE SEQUENCE [LARGE SCALE GENOMIC DNA]</scope>
    <source>
        <strain evidence="7 8">CBS 117626</strain>
    </source>
</reference>
<evidence type="ECO:0000256" key="4">
    <source>
        <dbReference type="ARBA" id="ARBA00022989"/>
    </source>
</evidence>
<evidence type="ECO:0000313" key="8">
    <source>
        <dbReference type="Proteomes" id="UP000326950"/>
    </source>
</evidence>
<dbReference type="InterPro" id="IPR002293">
    <property type="entry name" value="AA/rel_permease1"/>
</dbReference>
<dbReference type="Pfam" id="PF13520">
    <property type="entry name" value="AA_permease_2"/>
    <property type="match status" value="1"/>
</dbReference>
<keyword evidence="4 6" id="KW-1133">Transmembrane helix</keyword>
<dbReference type="OrthoDB" id="3900342at2759"/>
<feature type="transmembrane region" description="Helical" evidence="6">
    <location>
        <begin position="474"/>
        <end position="503"/>
    </location>
</feature>
<proteinExistence type="predicted"/>
<feature type="transmembrane region" description="Helical" evidence="6">
    <location>
        <begin position="156"/>
        <end position="180"/>
    </location>
</feature>
<dbReference type="PANTHER" id="PTHR45649">
    <property type="entry name" value="AMINO-ACID PERMEASE BAT1"/>
    <property type="match status" value="1"/>
</dbReference>
<dbReference type="GO" id="GO:0022857">
    <property type="term" value="F:transmembrane transporter activity"/>
    <property type="evidence" value="ECO:0007669"/>
    <property type="project" value="InterPro"/>
</dbReference>
<dbReference type="Proteomes" id="UP000326950">
    <property type="component" value="Unassembled WGS sequence"/>
</dbReference>
<gene>
    <name evidence="7" type="ORF">BDV40DRAFT_311569</name>
</gene>
<dbReference type="AlphaFoldDB" id="A0A5N6UYU7"/>
<dbReference type="Gene3D" id="1.20.1740.10">
    <property type="entry name" value="Amino acid/polyamine transporter I"/>
    <property type="match status" value="1"/>
</dbReference>
<evidence type="ECO:0000256" key="3">
    <source>
        <dbReference type="ARBA" id="ARBA00022692"/>
    </source>
</evidence>
<evidence type="ECO:0000256" key="2">
    <source>
        <dbReference type="ARBA" id="ARBA00022448"/>
    </source>
</evidence>
<evidence type="ECO:0000313" key="7">
    <source>
        <dbReference type="EMBL" id="KAE8163643.1"/>
    </source>
</evidence>
<dbReference type="GO" id="GO:0016020">
    <property type="term" value="C:membrane"/>
    <property type="evidence" value="ECO:0007669"/>
    <property type="project" value="UniProtKB-SubCell"/>
</dbReference>
<evidence type="ECO:0000256" key="1">
    <source>
        <dbReference type="ARBA" id="ARBA00004141"/>
    </source>
</evidence>